<dbReference type="SUPFAM" id="SSF56801">
    <property type="entry name" value="Acetyl-CoA synthetase-like"/>
    <property type="match status" value="1"/>
</dbReference>
<dbReference type="AlphaFoldDB" id="A0A4R8WGD2"/>
<dbReference type="InterPro" id="IPR020845">
    <property type="entry name" value="AMP-binding_CS"/>
</dbReference>
<protein>
    <submittedName>
        <fullName evidence="5">Long-chain fatty acid--CoA ligase</fullName>
    </submittedName>
</protein>
<accession>A0A4R8WGD2</accession>
<evidence type="ECO:0000313" key="5">
    <source>
        <dbReference type="EMBL" id="TFC06005.1"/>
    </source>
</evidence>
<dbReference type="Pfam" id="PF13193">
    <property type="entry name" value="AMP-binding_C"/>
    <property type="match status" value="1"/>
</dbReference>
<organism evidence="5 6">
    <name type="scientific">Cryobacterium mannosilyticum</name>
    <dbReference type="NCBI Taxonomy" id="1259190"/>
    <lineage>
        <taxon>Bacteria</taxon>
        <taxon>Bacillati</taxon>
        <taxon>Actinomycetota</taxon>
        <taxon>Actinomycetes</taxon>
        <taxon>Micrococcales</taxon>
        <taxon>Microbacteriaceae</taxon>
        <taxon>Cryobacterium</taxon>
    </lineage>
</organism>
<dbReference type="Proteomes" id="UP000297643">
    <property type="component" value="Unassembled WGS sequence"/>
</dbReference>
<gene>
    <name evidence="5" type="ORF">E3O32_05270</name>
</gene>
<evidence type="ECO:0000259" key="3">
    <source>
        <dbReference type="Pfam" id="PF00501"/>
    </source>
</evidence>
<dbReference type="PANTHER" id="PTHR43201">
    <property type="entry name" value="ACYL-COA SYNTHETASE"/>
    <property type="match status" value="1"/>
</dbReference>
<dbReference type="GO" id="GO:0006631">
    <property type="term" value="P:fatty acid metabolic process"/>
    <property type="evidence" value="ECO:0007669"/>
    <property type="project" value="TreeGrafter"/>
</dbReference>
<reference evidence="5 6" key="1">
    <citation type="submission" date="2019-03" db="EMBL/GenBank/DDBJ databases">
        <title>Genomics of glacier-inhabiting Cryobacterium strains.</title>
        <authorList>
            <person name="Liu Q."/>
            <person name="Xin Y.-H."/>
        </authorList>
    </citation>
    <scope>NUCLEOTIDE SEQUENCE [LARGE SCALE GENOMIC DNA]</scope>
    <source>
        <strain evidence="5 6">RHLT2-21</strain>
    </source>
</reference>
<dbReference type="InterPro" id="IPR000873">
    <property type="entry name" value="AMP-dep_synth/lig_dom"/>
</dbReference>
<dbReference type="GO" id="GO:0031956">
    <property type="term" value="F:medium-chain fatty acid-CoA ligase activity"/>
    <property type="evidence" value="ECO:0007669"/>
    <property type="project" value="TreeGrafter"/>
</dbReference>
<keyword evidence="6" id="KW-1185">Reference proteome</keyword>
<dbReference type="EMBL" id="SOFM01000011">
    <property type="protein sequence ID" value="TFC06005.1"/>
    <property type="molecule type" value="Genomic_DNA"/>
</dbReference>
<comment type="similarity">
    <text evidence="1">Belongs to the ATP-dependent AMP-binding enzyme family.</text>
</comment>
<dbReference type="Pfam" id="PF00501">
    <property type="entry name" value="AMP-binding"/>
    <property type="match status" value="1"/>
</dbReference>
<feature type="domain" description="AMP-dependent synthetase/ligase" evidence="3">
    <location>
        <begin position="113"/>
        <end position="329"/>
    </location>
</feature>
<dbReference type="PANTHER" id="PTHR43201:SF5">
    <property type="entry name" value="MEDIUM-CHAIN ACYL-COA LIGASE ACSF2, MITOCHONDRIAL"/>
    <property type="match status" value="1"/>
</dbReference>
<dbReference type="Gene3D" id="3.30.300.30">
    <property type="match status" value="1"/>
</dbReference>
<name>A0A4R8WGD2_9MICO</name>
<dbReference type="InterPro" id="IPR025110">
    <property type="entry name" value="AMP-bd_C"/>
</dbReference>
<evidence type="ECO:0000259" key="4">
    <source>
        <dbReference type="Pfam" id="PF13193"/>
    </source>
</evidence>
<evidence type="ECO:0000256" key="1">
    <source>
        <dbReference type="ARBA" id="ARBA00006432"/>
    </source>
</evidence>
<dbReference type="InterPro" id="IPR042099">
    <property type="entry name" value="ANL_N_sf"/>
</dbReference>
<evidence type="ECO:0000313" key="6">
    <source>
        <dbReference type="Proteomes" id="UP000297643"/>
    </source>
</evidence>
<dbReference type="InterPro" id="IPR045851">
    <property type="entry name" value="AMP-bd_C_sf"/>
</dbReference>
<proteinExistence type="inferred from homology"/>
<comment type="caution">
    <text evidence="5">The sequence shown here is derived from an EMBL/GenBank/DDBJ whole genome shotgun (WGS) entry which is preliminary data.</text>
</comment>
<keyword evidence="2 5" id="KW-0436">Ligase</keyword>
<dbReference type="RefSeq" id="WP_134507480.1">
    <property type="nucleotide sequence ID" value="NZ_SOFM01000011.1"/>
</dbReference>
<sequence>MPFLDQLNHWARHQPGATAVEVGADRLSFAGLAARATGALPEETDRAFITAISLPNGIDFAVALTAGIAGDGAVAVLDPGWPVAQRETVTERLAAEGARWQPRSRPGSVPALADGRPGSVFLYGFTSGTTSLPKAFTRTRESWRRSFEAGTDYFGLTRHDRTLAPGPLSSSLTLYALAESLHAGATFVTLPEFDLAAALACVADREITRLVLVPTVLRLLAERGLAGGVDGRGLTSIISAGARLDPATLAAARRFASNATIHEYYGAAELSFIAASTVRPGEAPGTDVTAVGRAFPGVSLSIRDETGRELPRNETGTIFVRSDLVGNGYAWGDDGEAFRRDGDWCTVGDLGFLDRDDVLHFRNRRADMIVTSGQNVYPQEVEAALQGLSGVTSVVAVGVPDARRGSRLVVAVLGGPEVDAAVLRRAVAASLAEAKRPRSYYRLKAMPLTPSGKLNRSILARWITEGDPRVTALD</sequence>
<feature type="domain" description="AMP-binding enzyme C-terminal" evidence="4">
    <location>
        <begin position="380"/>
        <end position="453"/>
    </location>
</feature>
<evidence type="ECO:0000256" key="2">
    <source>
        <dbReference type="ARBA" id="ARBA00022598"/>
    </source>
</evidence>
<dbReference type="PROSITE" id="PS00455">
    <property type="entry name" value="AMP_BINDING"/>
    <property type="match status" value="1"/>
</dbReference>
<dbReference type="Gene3D" id="3.40.50.12780">
    <property type="entry name" value="N-terminal domain of ligase-like"/>
    <property type="match status" value="1"/>
</dbReference>